<dbReference type="InterPro" id="IPR036680">
    <property type="entry name" value="SPOR-like_sf"/>
</dbReference>
<feature type="compositionally biased region" description="Low complexity" evidence="1">
    <location>
        <begin position="159"/>
        <end position="173"/>
    </location>
</feature>
<dbReference type="PROSITE" id="PS51724">
    <property type="entry name" value="SPOR"/>
    <property type="match status" value="1"/>
</dbReference>
<feature type="compositionally biased region" description="Polar residues" evidence="1">
    <location>
        <begin position="251"/>
        <end position="271"/>
    </location>
</feature>
<feature type="region of interest" description="Disordered" evidence="1">
    <location>
        <begin position="1"/>
        <end position="50"/>
    </location>
</feature>
<evidence type="ECO:0000313" key="5">
    <source>
        <dbReference type="Proteomes" id="UP000778970"/>
    </source>
</evidence>
<keyword evidence="5" id="KW-1185">Reference proteome</keyword>
<organism evidence="4 5">
    <name type="scientific">Rhodovibrio salinarum</name>
    <dbReference type="NCBI Taxonomy" id="1087"/>
    <lineage>
        <taxon>Bacteria</taxon>
        <taxon>Pseudomonadati</taxon>
        <taxon>Pseudomonadota</taxon>
        <taxon>Alphaproteobacteria</taxon>
        <taxon>Rhodospirillales</taxon>
        <taxon>Rhodovibrionaceae</taxon>
        <taxon>Rhodovibrio</taxon>
    </lineage>
</organism>
<comment type="caution">
    <text evidence="4">The sequence shown here is derived from an EMBL/GenBank/DDBJ whole genome shotgun (WGS) entry which is preliminary data.</text>
</comment>
<dbReference type="SUPFAM" id="SSF110997">
    <property type="entry name" value="Sporulation related repeat"/>
    <property type="match status" value="1"/>
</dbReference>
<dbReference type="GO" id="GO:0042834">
    <property type="term" value="F:peptidoglycan binding"/>
    <property type="evidence" value="ECO:0007669"/>
    <property type="project" value="InterPro"/>
</dbReference>
<evidence type="ECO:0000259" key="3">
    <source>
        <dbReference type="PROSITE" id="PS51724"/>
    </source>
</evidence>
<dbReference type="RefSeq" id="WP_027289041.1">
    <property type="nucleotide sequence ID" value="NZ_NRRE01000026.1"/>
</dbReference>
<dbReference type="Proteomes" id="UP000778970">
    <property type="component" value="Unassembled WGS sequence"/>
</dbReference>
<dbReference type="Gene3D" id="3.30.70.1070">
    <property type="entry name" value="Sporulation related repeat"/>
    <property type="match status" value="1"/>
</dbReference>
<keyword evidence="2" id="KW-0472">Membrane</keyword>
<name>A0A934V006_9PROT</name>
<feature type="transmembrane region" description="Helical" evidence="2">
    <location>
        <begin position="69"/>
        <end position="90"/>
    </location>
</feature>
<dbReference type="InterPro" id="IPR007730">
    <property type="entry name" value="SPOR-like_dom"/>
</dbReference>
<evidence type="ECO:0000256" key="1">
    <source>
        <dbReference type="SAM" id="MobiDB-lite"/>
    </source>
</evidence>
<evidence type="ECO:0000256" key="2">
    <source>
        <dbReference type="SAM" id="Phobius"/>
    </source>
</evidence>
<feature type="domain" description="SPOR" evidence="3">
    <location>
        <begin position="277"/>
        <end position="361"/>
    </location>
</feature>
<evidence type="ECO:0000313" key="4">
    <source>
        <dbReference type="EMBL" id="MBK1697737.1"/>
    </source>
</evidence>
<reference evidence="4" key="2">
    <citation type="journal article" date="2020" name="Microorganisms">
        <title>Osmotic Adaptation and Compatible Solute Biosynthesis of Phototrophic Bacteria as Revealed from Genome Analyses.</title>
        <authorList>
            <person name="Imhoff J.F."/>
            <person name="Rahn T."/>
            <person name="Kunzel S."/>
            <person name="Keller A."/>
            <person name="Neulinger S.C."/>
        </authorList>
    </citation>
    <scope>NUCLEOTIDE SEQUENCE</scope>
    <source>
        <strain evidence="4">DSM 9154</strain>
    </source>
</reference>
<dbReference type="EMBL" id="NRRE01000026">
    <property type="protein sequence ID" value="MBK1697737.1"/>
    <property type="molecule type" value="Genomic_DNA"/>
</dbReference>
<dbReference type="Pfam" id="PF05036">
    <property type="entry name" value="SPOR"/>
    <property type="match status" value="1"/>
</dbReference>
<feature type="compositionally biased region" description="Pro residues" evidence="1">
    <location>
        <begin position="147"/>
        <end position="158"/>
    </location>
</feature>
<reference evidence="4" key="1">
    <citation type="submission" date="2017-08" db="EMBL/GenBank/DDBJ databases">
        <authorList>
            <person name="Imhoff J.F."/>
            <person name="Rahn T."/>
            <person name="Kuenzel S."/>
            <person name="Neulinger S.C."/>
        </authorList>
    </citation>
    <scope>NUCLEOTIDE SEQUENCE</scope>
    <source>
        <strain evidence="4">DSM 9154</strain>
    </source>
</reference>
<sequence>MPSDQGPNGPRRDDPRYPEPHGDDWREADDLGPMPDQRRPRAAYDEESYDDAYDYMDEDDGPRLLARRLVQVGVALLAVVLFLGVVWYAYTWGSRSAATGDVPVVATQDGAEKVEPEDPGGMDVPYQDKLVMNERDGDDSGQVERLLPPPEEPQPPEPSQASPSDQQGQALQGQGAGSSTGGTDAQEGEQVADLPETTVPDQDMSGDGQAAAPNDNSTAEDTSTTTDAPAESAAETPSRTPERKPGGDGAASQSETQPQTAEAEPTQSAAEATQDPEPAQGRYAVQLAAVKSEQAARQAWSNFQQRFPDLLGGQSLLLQNAEVNGQMYWRVRTGPFGERSAAQQLCDRLKAQDQACLPVTR</sequence>
<accession>A0A934V006</accession>
<keyword evidence="2" id="KW-1133">Transmembrane helix</keyword>
<gene>
    <name evidence="4" type="ORF">CKO21_10835</name>
</gene>
<feature type="region of interest" description="Disordered" evidence="1">
    <location>
        <begin position="133"/>
        <end position="283"/>
    </location>
</feature>
<feature type="compositionally biased region" description="Low complexity" evidence="1">
    <location>
        <begin position="217"/>
        <end position="238"/>
    </location>
</feature>
<feature type="compositionally biased region" description="Basic and acidic residues" evidence="1">
    <location>
        <begin position="10"/>
        <end position="29"/>
    </location>
</feature>
<protein>
    <submittedName>
        <fullName evidence="4">SPOR domain-containing protein</fullName>
    </submittedName>
</protein>
<dbReference type="AlphaFoldDB" id="A0A934V006"/>
<proteinExistence type="predicted"/>
<keyword evidence="2" id="KW-0812">Transmembrane</keyword>